<dbReference type="NCBIfam" id="TIGR02937">
    <property type="entry name" value="sigma70-ECF"/>
    <property type="match status" value="1"/>
</dbReference>
<reference evidence="6 7" key="1">
    <citation type="submission" date="2016-11" db="EMBL/GenBank/DDBJ databases">
        <title>Draft Genome Sequences of Nine Cyanobacterial Strains from Diverse Habitats.</title>
        <authorList>
            <person name="Zhu T."/>
            <person name="Hou S."/>
            <person name="Lu X."/>
            <person name="Hess W.R."/>
        </authorList>
    </citation>
    <scope>NUCLEOTIDE SEQUENCE [LARGE SCALE GENOMIC DNA]</scope>
    <source>
        <strain evidence="6 7">NIES-593</strain>
    </source>
</reference>
<evidence type="ECO:0000259" key="5">
    <source>
        <dbReference type="Pfam" id="PF04545"/>
    </source>
</evidence>
<name>A0A1U7HLR3_9CYAN</name>
<accession>A0A1U7HLR3</accession>
<dbReference type="OrthoDB" id="527295at2"/>
<keyword evidence="1" id="KW-0805">Transcription regulation</keyword>
<dbReference type="Proteomes" id="UP000186868">
    <property type="component" value="Unassembled WGS sequence"/>
</dbReference>
<dbReference type="STRING" id="1921803.NIES593_07595"/>
<evidence type="ECO:0000256" key="2">
    <source>
        <dbReference type="ARBA" id="ARBA00023082"/>
    </source>
</evidence>
<keyword evidence="4" id="KW-0804">Transcription</keyword>
<protein>
    <submittedName>
        <fullName evidence="6">Group 3/4 sigma-70 RNA polymerase sigma factor</fullName>
    </submittedName>
</protein>
<evidence type="ECO:0000256" key="1">
    <source>
        <dbReference type="ARBA" id="ARBA00023015"/>
    </source>
</evidence>
<keyword evidence="7" id="KW-1185">Reference proteome</keyword>
<dbReference type="Gene3D" id="1.10.10.60">
    <property type="entry name" value="Homeodomain-like"/>
    <property type="match status" value="1"/>
</dbReference>
<dbReference type="PANTHER" id="PTHR30385:SF7">
    <property type="entry name" value="RNA POLYMERASE SIGMA FACTOR FLIA"/>
    <property type="match status" value="1"/>
</dbReference>
<keyword evidence="3" id="KW-0238">DNA-binding</keyword>
<keyword evidence="2" id="KW-0731">Sigma factor</keyword>
<evidence type="ECO:0000256" key="3">
    <source>
        <dbReference type="ARBA" id="ARBA00023125"/>
    </source>
</evidence>
<organism evidence="6 7">
    <name type="scientific">Hydrococcus rivularis NIES-593</name>
    <dbReference type="NCBI Taxonomy" id="1921803"/>
    <lineage>
        <taxon>Bacteria</taxon>
        <taxon>Bacillati</taxon>
        <taxon>Cyanobacteriota</taxon>
        <taxon>Cyanophyceae</taxon>
        <taxon>Pleurocapsales</taxon>
        <taxon>Hydrococcaceae</taxon>
        <taxon>Hydrococcus</taxon>
    </lineage>
</organism>
<feature type="domain" description="RNA polymerase sigma-70 region 4" evidence="5">
    <location>
        <begin position="316"/>
        <end position="363"/>
    </location>
</feature>
<dbReference type="GO" id="GO:0003677">
    <property type="term" value="F:DNA binding"/>
    <property type="evidence" value="ECO:0007669"/>
    <property type="project" value="UniProtKB-KW"/>
</dbReference>
<sequence>MHPRQSLIEIFSTFAQFEAEQFSRWVTDLRLRRSMQNCLERGWQADSSENFWWLYWYKVWQSQPAPKKKDDLNKSRARSHLTAYLQEACYWAAQKAIANFSKTQYTLPDCFQVAIAQIEKVLKGFSPDRGFNLKNYASVIFANVIRENLRQRQEIDICTPWALLRKLSQKRLVESLEAIGLTSDAIARYLLAWKCFKMLYVPSIGETSTRQLNQPDRPTWEAIASLYNKECSPSELEGTPETLEQWLLDCAKAARSYLYPTLTSINAPTPGQESGELQDYLPATESESLLADAIAAQEERTRLSQQTQLNEILSAALTGMDAEAQQLLQLYYGRGLKQQEIAEQLETKQYAVSRRLAKARQSLLLTLARWSQEQLHISLASDVLDNISKVLEEWLSTRYSQTNS</sequence>
<dbReference type="SUPFAM" id="SSF88659">
    <property type="entry name" value="Sigma3 and sigma4 domains of RNA polymerase sigma factors"/>
    <property type="match status" value="1"/>
</dbReference>
<evidence type="ECO:0000313" key="7">
    <source>
        <dbReference type="Proteomes" id="UP000186868"/>
    </source>
</evidence>
<dbReference type="AlphaFoldDB" id="A0A1U7HLR3"/>
<dbReference type="InterPro" id="IPR014284">
    <property type="entry name" value="RNA_pol_sigma-70_dom"/>
</dbReference>
<dbReference type="GO" id="GO:0006352">
    <property type="term" value="P:DNA-templated transcription initiation"/>
    <property type="evidence" value="ECO:0007669"/>
    <property type="project" value="InterPro"/>
</dbReference>
<evidence type="ECO:0000256" key="4">
    <source>
        <dbReference type="ARBA" id="ARBA00023163"/>
    </source>
</evidence>
<gene>
    <name evidence="6" type="ORF">NIES593_07595</name>
</gene>
<proteinExistence type="predicted"/>
<dbReference type="RefSeq" id="WP_073599006.1">
    <property type="nucleotide sequence ID" value="NZ_MRCB01000006.1"/>
</dbReference>
<dbReference type="PANTHER" id="PTHR30385">
    <property type="entry name" value="SIGMA FACTOR F FLAGELLAR"/>
    <property type="match status" value="1"/>
</dbReference>
<dbReference type="EMBL" id="MRCB01000006">
    <property type="protein sequence ID" value="OKH24526.1"/>
    <property type="molecule type" value="Genomic_DNA"/>
</dbReference>
<dbReference type="GO" id="GO:0016987">
    <property type="term" value="F:sigma factor activity"/>
    <property type="evidence" value="ECO:0007669"/>
    <property type="project" value="UniProtKB-KW"/>
</dbReference>
<dbReference type="InterPro" id="IPR007630">
    <property type="entry name" value="RNA_pol_sigma70_r4"/>
</dbReference>
<dbReference type="InterPro" id="IPR013324">
    <property type="entry name" value="RNA_pol_sigma_r3/r4-like"/>
</dbReference>
<comment type="caution">
    <text evidence="6">The sequence shown here is derived from an EMBL/GenBank/DDBJ whole genome shotgun (WGS) entry which is preliminary data.</text>
</comment>
<evidence type="ECO:0000313" key="6">
    <source>
        <dbReference type="EMBL" id="OKH24526.1"/>
    </source>
</evidence>
<dbReference type="Pfam" id="PF04545">
    <property type="entry name" value="Sigma70_r4"/>
    <property type="match status" value="1"/>
</dbReference>